<sequence length="67" mass="7646">MDKKSIKELGVNDFVKAGLSPAEANELKEVLLSLSPSLSSNDIWRHLVCRRVLKPSYPHPLHQLLYY</sequence>
<dbReference type="AlphaFoldDB" id="A0A392TPQ8"/>
<comment type="caution">
    <text evidence="1">The sequence shown here is derived from an EMBL/GenBank/DDBJ whole genome shotgun (WGS) entry which is preliminary data.</text>
</comment>
<protein>
    <submittedName>
        <fullName evidence="1">Putative acyl-activating enzyme 17 peroxisomal protein</fullName>
    </submittedName>
</protein>
<dbReference type="EMBL" id="LXQA010613099">
    <property type="protein sequence ID" value="MCI62116.1"/>
    <property type="molecule type" value="Genomic_DNA"/>
</dbReference>
<evidence type="ECO:0000313" key="1">
    <source>
        <dbReference type="EMBL" id="MCI62116.1"/>
    </source>
</evidence>
<reference evidence="1 2" key="1">
    <citation type="journal article" date="2018" name="Front. Plant Sci.">
        <title>Red Clover (Trifolium pratense) and Zigzag Clover (T. medium) - A Picture of Genomic Similarities and Differences.</title>
        <authorList>
            <person name="Dluhosova J."/>
            <person name="Istvanek J."/>
            <person name="Nedelnik J."/>
            <person name="Repkova J."/>
        </authorList>
    </citation>
    <scope>NUCLEOTIDE SEQUENCE [LARGE SCALE GENOMIC DNA]</scope>
    <source>
        <strain evidence="2">cv. 10/8</strain>
        <tissue evidence="1">Leaf</tissue>
    </source>
</reference>
<organism evidence="1 2">
    <name type="scientific">Trifolium medium</name>
    <dbReference type="NCBI Taxonomy" id="97028"/>
    <lineage>
        <taxon>Eukaryota</taxon>
        <taxon>Viridiplantae</taxon>
        <taxon>Streptophyta</taxon>
        <taxon>Embryophyta</taxon>
        <taxon>Tracheophyta</taxon>
        <taxon>Spermatophyta</taxon>
        <taxon>Magnoliopsida</taxon>
        <taxon>eudicotyledons</taxon>
        <taxon>Gunneridae</taxon>
        <taxon>Pentapetalae</taxon>
        <taxon>rosids</taxon>
        <taxon>fabids</taxon>
        <taxon>Fabales</taxon>
        <taxon>Fabaceae</taxon>
        <taxon>Papilionoideae</taxon>
        <taxon>50 kb inversion clade</taxon>
        <taxon>NPAAA clade</taxon>
        <taxon>Hologalegina</taxon>
        <taxon>IRL clade</taxon>
        <taxon>Trifolieae</taxon>
        <taxon>Trifolium</taxon>
    </lineage>
</organism>
<feature type="non-terminal residue" evidence="1">
    <location>
        <position position="67"/>
    </location>
</feature>
<keyword evidence="2" id="KW-1185">Reference proteome</keyword>
<dbReference type="Proteomes" id="UP000265520">
    <property type="component" value="Unassembled WGS sequence"/>
</dbReference>
<evidence type="ECO:0000313" key="2">
    <source>
        <dbReference type="Proteomes" id="UP000265520"/>
    </source>
</evidence>
<proteinExistence type="predicted"/>
<name>A0A392TPQ8_9FABA</name>
<accession>A0A392TPQ8</accession>